<dbReference type="GO" id="GO:0043709">
    <property type="term" value="P:cell adhesion involved in single-species biofilm formation"/>
    <property type="evidence" value="ECO:0007669"/>
    <property type="project" value="TreeGrafter"/>
</dbReference>
<dbReference type="GO" id="GO:0005886">
    <property type="term" value="C:plasma membrane"/>
    <property type="evidence" value="ECO:0007669"/>
    <property type="project" value="TreeGrafter"/>
</dbReference>
<dbReference type="InterPro" id="IPR050469">
    <property type="entry name" value="Diguanylate_Cyclase"/>
</dbReference>
<dbReference type="GO" id="GO:0052621">
    <property type="term" value="F:diguanylate cyclase activity"/>
    <property type="evidence" value="ECO:0007669"/>
    <property type="project" value="UniProtKB-EC"/>
</dbReference>
<accession>A0A084EFY8</accession>
<dbReference type="InterPro" id="IPR044398">
    <property type="entry name" value="Globin-sensor_dom"/>
</dbReference>
<dbReference type="PROSITE" id="PS50887">
    <property type="entry name" value="GGDEF"/>
    <property type="match status" value="1"/>
</dbReference>
<dbReference type="InterPro" id="IPR048442">
    <property type="entry name" value="DosC_2nd"/>
</dbReference>
<dbReference type="InterPro" id="IPR012292">
    <property type="entry name" value="Globin/Proto"/>
</dbReference>
<protein>
    <recommendedName>
        <fullName evidence="2">Diguanylate cyclase DosC</fullName>
        <ecNumber evidence="1">2.7.7.65</ecNumber>
    </recommendedName>
    <alternativeName>
        <fullName evidence="3">Direct oxygen-sensing cyclase</fullName>
    </alternativeName>
</protein>
<dbReference type="PANTHER" id="PTHR45138">
    <property type="entry name" value="REGULATORY COMPONENTS OF SENSORY TRANSDUCTION SYSTEM"/>
    <property type="match status" value="1"/>
</dbReference>
<dbReference type="InterPro" id="IPR029787">
    <property type="entry name" value="Nucleotide_cyclase"/>
</dbReference>
<evidence type="ECO:0000256" key="3">
    <source>
        <dbReference type="ARBA" id="ARBA00029839"/>
    </source>
</evidence>
<gene>
    <name evidence="5" type="ORF">CP98_03852</name>
</gene>
<dbReference type="eggNOG" id="COG3706">
    <property type="taxonomic scope" value="Bacteria"/>
</dbReference>
<dbReference type="EC" id="2.7.7.65" evidence="1"/>
<dbReference type="RefSeq" id="WP_037521622.1">
    <property type="nucleotide sequence ID" value="NZ_CAUUIR010000036.1"/>
</dbReference>
<dbReference type="SUPFAM" id="SSF55073">
    <property type="entry name" value="Nucleotide cyclase"/>
    <property type="match status" value="1"/>
</dbReference>
<dbReference type="Gene3D" id="1.10.490.10">
    <property type="entry name" value="Globins"/>
    <property type="match status" value="1"/>
</dbReference>
<comment type="caution">
    <text evidence="5">The sequence shown here is derived from an EMBL/GenBank/DDBJ whole genome shotgun (WGS) entry which is preliminary data.</text>
</comment>
<evidence type="ECO:0000259" key="4">
    <source>
        <dbReference type="PROSITE" id="PS50887"/>
    </source>
</evidence>
<sequence length="450" mass="49893">MKFNLPSIDTPPLGSLSQERLLGLLVDQHGNAIVGAFYETLLQDDEGKTFLSHAAVHDRLSASLLEWLRALFGEKDVRVSKALQDQQRIVGEVHARIKIPIHLVMRGALVIKTRISQLLLEQELATPAMMSAVLLANARVDSAIAFMSSAYEKNATAQARLDEAYRLFSLDQDASIEKEAQRASLMEWSQATLFSLLRKQERAGLARLSDSPFGLWIRHRADFMFGPSTAFQDLLAAMERIDTDLLPRLEAMGQQAEDLGILTELQTCVDHISFLIGELFQTIITLENGRDPLTRTLNRRFMSAILGREIKFASDRKSPLCVILLDIDHFKAINDAHGHQGGDAALRQVAQIIGENVRPCDFIFRYGGEEFLILLAETPIPQARSAAERIRLALATRPVAVGTATVKITASFGIANHAGHPDPDYLVRAADEALYRAKANGRNRIEIAEI</sequence>
<dbReference type="CDD" id="cd01949">
    <property type="entry name" value="GGDEF"/>
    <property type="match status" value="1"/>
</dbReference>
<organism evidence="5 6">
    <name type="scientific">Sphingobium yanoikuyae</name>
    <name type="common">Sphingomonas yanoikuyae</name>
    <dbReference type="NCBI Taxonomy" id="13690"/>
    <lineage>
        <taxon>Bacteria</taxon>
        <taxon>Pseudomonadati</taxon>
        <taxon>Pseudomonadota</taxon>
        <taxon>Alphaproteobacteria</taxon>
        <taxon>Sphingomonadales</taxon>
        <taxon>Sphingomonadaceae</taxon>
        <taxon>Sphingobium</taxon>
    </lineage>
</organism>
<evidence type="ECO:0000256" key="2">
    <source>
        <dbReference type="ARBA" id="ARBA00015125"/>
    </source>
</evidence>
<dbReference type="Pfam" id="PF11563">
    <property type="entry name" value="Protoglobin"/>
    <property type="match status" value="1"/>
</dbReference>
<dbReference type="GO" id="GO:0019825">
    <property type="term" value="F:oxygen binding"/>
    <property type="evidence" value="ECO:0007669"/>
    <property type="project" value="InterPro"/>
</dbReference>
<name>A0A084EFY8_SPHYA</name>
<dbReference type="NCBIfam" id="TIGR00254">
    <property type="entry name" value="GGDEF"/>
    <property type="match status" value="1"/>
</dbReference>
<dbReference type="PANTHER" id="PTHR45138:SF24">
    <property type="entry name" value="DIGUANYLATE CYCLASE DGCC-RELATED"/>
    <property type="match status" value="1"/>
</dbReference>
<dbReference type="InterPro" id="IPR043128">
    <property type="entry name" value="Rev_trsase/Diguanyl_cyclase"/>
</dbReference>
<dbReference type="InterPro" id="IPR009050">
    <property type="entry name" value="Globin-like_sf"/>
</dbReference>
<dbReference type="FunFam" id="3.30.70.270:FF:000001">
    <property type="entry name" value="Diguanylate cyclase domain protein"/>
    <property type="match status" value="1"/>
</dbReference>
<feature type="domain" description="GGDEF" evidence="4">
    <location>
        <begin position="318"/>
        <end position="450"/>
    </location>
</feature>
<dbReference type="Proteomes" id="UP000028534">
    <property type="component" value="Unassembled WGS sequence"/>
</dbReference>
<evidence type="ECO:0000313" key="6">
    <source>
        <dbReference type="Proteomes" id="UP000028534"/>
    </source>
</evidence>
<dbReference type="SMART" id="SM00267">
    <property type="entry name" value="GGDEF"/>
    <property type="match status" value="1"/>
</dbReference>
<dbReference type="PATRIC" id="fig|13690.10.peg.3955"/>
<dbReference type="SUPFAM" id="SSF46458">
    <property type="entry name" value="Globin-like"/>
    <property type="match status" value="1"/>
</dbReference>
<dbReference type="EMBL" id="JGVR01000026">
    <property type="protein sequence ID" value="KEZ16880.1"/>
    <property type="molecule type" value="Genomic_DNA"/>
</dbReference>
<dbReference type="GO" id="GO:0020037">
    <property type="term" value="F:heme binding"/>
    <property type="evidence" value="ECO:0007669"/>
    <property type="project" value="InterPro"/>
</dbReference>
<proteinExistence type="predicted"/>
<evidence type="ECO:0000313" key="5">
    <source>
        <dbReference type="EMBL" id="KEZ16880.1"/>
    </source>
</evidence>
<dbReference type="InterPro" id="IPR000160">
    <property type="entry name" value="GGDEF_dom"/>
</dbReference>
<dbReference type="Gene3D" id="3.30.70.270">
    <property type="match status" value="1"/>
</dbReference>
<dbReference type="GO" id="GO:1902201">
    <property type="term" value="P:negative regulation of bacterial-type flagellum-dependent cell motility"/>
    <property type="evidence" value="ECO:0007669"/>
    <property type="project" value="TreeGrafter"/>
</dbReference>
<reference evidence="5 6" key="1">
    <citation type="submission" date="2014-03" db="EMBL/GenBank/DDBJ databases">
        <title>Genome sequence of Sphingobium yanoikuyae B1.</title>
        <authorList>
            <person name="Gan H.M."/>
            <person name="Gan H.Y."/>
            <person name="Savka M.A."/>
        </authorList>
    </citation>
    <scope>NUCLEOTIDE SEQUENCE [LARGE SCALE GENOMIC DNA]</scope>
    <source>
        <strain evidence="5 6">B1</strain>
    </source>
</reference>
<dbReference type="Pfam" id="PF21118">
    <property type="entry name" value="DosC_2nd"/>
    <property type="match status" value="1"/>
</dbReference>
<evidence type="ECO:0000256" key="1">
    <source>
        <dbReference type="ARBA" id="ARBA00012528"/>
    </source>
</evidence>
<dbReference type="AlphaFoldDB" id="A0A084EFY8"/>
<dbReference type="Pfam" id="PF00990">
    <property type="entry name" value="GGDEF"/>
    <property type="match status" value="1"/>
</dbReference>